<feature type="non-terminal residue" evidence="2">
    <location>
        <position position="225"/>
    </location>
</feature>
<feature type="transmembrane region" description="Helical" evidence="1">
    <location>
        <begin position="182"/>
        <end position="204"/>
    </location>
</feature>
<feature type="transmembrane region" description="Helical" evidence="1">
    <location>
        <begin position="12"/>
        <end position="31"/>
    </location>
</feature>
<keyword evidence="1" id="KW-1133">Transmembrane helix</keyword>
<accession>A0AAV5V3S6</accession>
<name>A0AAV5V3S6_9BILA</name>
<keyword evidence="1" id="KW-0472">Membrane</keyword>
<evidence type="ECO:0000313" key="3">
    <source>
        <dbReference type="Proteomes" id="UP001432322"/>
    </source>
</evidence>
<dbReference type="AlphaFoldDB" id="A0AAV5V3S6"/>
<evidence type="ECO:0008006" key="4">
    <source>
        <dbReference type="Google" id="ProtNLM"/>
    </source>
</evidence>
<feature type="transmembrane region" description="Helical" evidence="1">
    <location>
        <begin position="66"/>
        <end position="86"/>
    </location>
</feature>
<comment type="caution">
    <text evidence="2">The sequence shown here is derived from an EMBL/GenBank/DDBJ whole genome shotgun (WGS) entry which is preliminary data.</text>
</comment>
<evidence type="ECO:0000256" key="1">
    <source>
        <dbReference type="SAM" id="Phobius"/>
    </source>
</evidence>
<feature type="non-terminal residue" evidence="2">
    <location>
        <position position="1"/>
    </location>
</feature>
<sequence length="225" mass="25015">SDFLNKLDLGLTSLLIAAGIFTLPQAVFVYYRILTLPTFKSQFLMKIFVFNGVMHGLLFYRCSIWSSFLFSFVICVPIIFSGYRYFKIEVGHGVFAYVPGAAEGTAAYYLPSQMHQLGFAIITLIVNILTRIVLKTMRSDYNTSSRARPEQGFLLSSFCSTLVHILNDAVLLLVIYGGLIGVSYSITLFTAISTTLPFWTMIGFAHTMRRAVLSGTPFESTSSIG</sequence>
<dbReference type="EMBL" id="BTSY01000002">
    <property type="protein sequence ID" value="GMT13758.1"/>
    <property type="molecule type" value="Genomic_DNA"/>
</dbReference>
<feature type="transmembrane region" description="Helical" evidence="1">
    <location>
        <begin position="154"/>
        <end position="176"/>
    </location>
</feature>
<keyword evidence="3" id="KW-1185">Reference proteome</keyword>
<organism evidence="2 3">
    <name type="scientific">Pristionchus fissidentatus</name>
    <dbReference type="NCBI Taxonomy" id="1538716"/>
    <lineage>
        <taxon>Eukaryota</taxon>
        <taxon>Metazoa</taxon>
        <taxon>Ecdysozoa</taxon>
        <taxon>Nematoda</taxon>
        <taxon>Chromadorea</taxon>
        <taxon>Rhabditida</taxon>
        <taxon>Rhabditina</taxon>
        <taxon>Diplogasteromorpha</taxon>
        <taxon>Diplogasteroidea</taxon>
        <taxon>Neodiplogasteridae</taxon>
        <taxon>Pristionchus</taxon>
    </lineage>
</organism>
<keyword evidence="1" id="KW-0812">Transmembrane</keyword>
<reference evidence="2" key="1">
    <citation type="submission" date="2023-10" db="EMBL/GenBank/DDBJ databases">
        <title>Genome assembly of Pristionchus species.</title>
        <authorList>
            <person name="Yoshida K."/>
            <person name="Sommer R.J."/>
        </authorList>
    </citation>
    <scope>NUCLEOTIDE SEQUENCE</scope>
    <source>
        <strain evidence="2">RS5133</strain>
    </source>
</reference>
<evidence type="ECO:0000313" key="2">
    <source>
        <dbReference type="EMBL" id="GMT13758.1"/>
    </source>
</evidence>
<gene>
    <name evidence="2" type="ORF">PFISCL1PPCAC_5055</name>
</gene>
<protein>
    <recommendedName>
        <fullName evidence="4">VUT family protein</fullName>
    </recommendedName>
</protein>
<dbReference type="Proteomes" id="UP001432322">
    <property type="component" value="Unassembled WGS sequence"/>
</dbReference>
<proteinExistence type="predicted"/>
<feature type="transmembrane region" description="Helical" evidence="1">
    <location>
        <begin position="116"/>
        <end position="134"/>
    </location>
</feature>